<evidence type="ECO:0000313" key="6">
    <source>
        <dbReference type="EMBL" id="MCT7374089.1"/>
    </source>
</evidence>
<evidence type="ECO:0000259" key="5">
    <source>
        <dbReference type="PROSITE" id="PS01124"/>
    </source>
</evidence>
<dbReference type="PANTHER" id="PTHR43280:SF32">
    <property type="entry name" value="TRANSCRIPTIONAL REGULATORY PROTEIN"/>
    <property type="match status" value="1"/>
</dbReference>
<evidence type="ECO:0000256" key="3">
    <source>
        <dbReference type="ARBA" id="ARBA00023163"/>
    </source>
</evidence>
<gene>
    <name evidence="6" type="ORF">N5A92_03460</name>
</gene>
<dbReference type="SMART" id="SM00342">
    <property type="entry name" value="HTH_ARAC"/>
    <property type="match status" value="1"/>
</dbReference>
<dbReference type="PANTHER" id="PTHR43280">
    <property type="entry name" value="ARAC-FAMILY TRANSCRIPTIONAL REGULATOR"/>
    <property type="match status" value="1"/>
</dbReference>
<evidence type="ECO:0000256" key="2">
    <source>
        <dbReference type="ARBA" id="ARBA00023125"/>
    </source>
</evidence>
<keyword evidence="2" id="KW-0238">DNA-binding</keyword>
<accession>A0ABT2LLN2</accession>
<dbReference type="PRINTS" id="PR00032">
    <property type="entry name" value="HTHARAC"/>
</dbReference>
<sequence>MVNQWQRPPPDPEVQLLRGELTNGEWIFSESGYRCFIFLSGGGSVRSADGEVPFAAPCLIWLQARRGSSLQANAGSRGVSLSMSEISFARAVGMGPNARAIREALSRPLLFAKLEPQQARRLADDAEAVLDERMQDCPGMEDAVRHRLALLLIGAWRLSGPVMREVQPLPRTIMHRFLHALELHLRDHWTIARFAQEIGVTTERLNAMVRRVAGCSPLAIIHARLTQEAVSLLDGSSLPIAEIAATLGFHDPAYFSRFFKRQTGRSPNKHRQLSALRSHSSHSFAAWP</sequence>
<dbReference type="Pfam" id="PF12833">
    <property type="entry name" value="HTH_18"/>
    <property type="match status" value="1"/>
</dbReference>
<protein>
    <submittedName>
        <fullName evidence="6">Helix-turn-helix domain-containing protein</fullName>
    </submittedName>
</protein>
<feature type="compositionally biased region" description="Polar residues" evidence="4">
    <location>
        <begin position="275"/>
        <end position="288"/>
    </location>
</feature>
<keyword evidence="7" id="KW-1185">Reference proteome</keyword>
<dbReference type="InterPro" id="IPR020449">
    <property type="entry name" value="Tscrpt_reg_AraC-type_HTH"/>
</dbReference>
<evidence type="ECO:0000313" key="7">
    <source>
        <dbReference type="Proteomes" id="UP001320831"/>
    </source>
</evidence>
<name>A0ABT2LLN2_9HYPH</name>
<dbReference type="EMBL" id="JAOCZP010000001">
    <property type="protein sequence ID" value="MCT7374089.1"/>
    <property type="molecule type" value="Genomic_DNA"/>
</dbReference>
<dbReference type="Gene3D" id="1.10.10.60">
    <property type="entry name" value="Homeodomain-like"/>
    <property type="match status" value="1"/>
</dbReference>
<comment type="caution">
    <text evidence="6">The sequence shown here is derived from an EMBL/GenBank/DDBJ whole genome shotgun (WGS) entry which is preliminary data.</text>
</comment>
<reference evidence="6 7" key="1">
    <citation type="submission" date="2022-09" db="EMBL/GenBank/DDBJ databases">
        <title>Chelativorans salina sp. nov., a novel slightly halophilic bacterium isolated from a saline lake sediment enrichment.</title>
        <authorList>
            <person name="Gao L."/>
            <person name="Fang B.-Z."/>
            <person name="Li W.-J."/>
        </authorList>
    </citation>
    <scope>NUCLEOTIDE SEQUENCE [LARGE SCALE GENOMIC DNA]</scope>
    <source>
        <strain evidence="6 7">EGI FJ00035</strain>
    </source>
</reference>
<dbReference type="InterPro" id="IPR018060">
    <property type="entry name" value="HTH_AraC"/>
</dbReference>
<proteinExistence type="predicted"/>
<dbReference type="PROSITE" id="PS01124">
    <property type="entry name" value="HTH_ARAC_FAMILY_2"/>
    <property type="match status" value="1"/>
</dbReference>
<keyword evidence="1" id="KW-0805">Transcription regulation</keyword>
<organism evidence="6 7">
    <name type="scientific">Chelativorans salis</name>
    <dbReference type="NCBI Taxonomy" id="2978478"/>
    <lineage>
        <taxon>Bacteria</taxon>
        <taxon>Pseudomonadati</taxon>
        <taxon>Pseudomonadota</taxon>
        <taxon>Alphaproteobacteria</taxon>
        <taxon>Hyphomicrobiales</taxon>
        <taxon>Phyllobacteriaceae</taxon>
        <taxon>Chelativorans</taxon>
    </lineage>
</organism>
<dbReference type="Proteomes" id="UP001320831">
    <property type="component" value="Unassembled WGS sequence"/>
</dbReference>
<feature type="domain" description="HTH araC/xylS-type" evidence="5">
    <location>
        <begin position="175"/>
        <end position="273"/>
    </location>
</feature>
<feature type="region of interest" description="Disordered" evidence="4">
    <location>
        <begin position="265"/>
        <end position="288"/>
    </location>
</feature>
<dbReference type="InterPro" id="IPR009057">
    <property type="entry name" value="Homeodomain-like_sf"/>
</dbReference>
<dbReference type="RefSeq" id="WP_260900440.1">
    <property type="nucleotide sequence ID" value="NZ_JAOCZP010000001.1"/>
</dbReference>
<evidence type="ECO:0000256" key="1">
    <source>
        <dbReference type="ARBA" id="ARBA00023015"/>
    </source>
</evidence>
<evidence type="ECO:0000256" key="4">
    <source>
        <dbReference type="SAM" id="MobiDB-lite"/>
    </source>
</evidence>
<dbReference type="SUPFAM" id="SSF46689">
    <property type="entry name" value="Homeodomain-like"/>
    <property type="match status" value="1"/>
</dbReference>
<keyword evidence="3" id="KW-0804">Transcription</keyword>